<proteinExistence type="predicted"/>
<dbReference type="AlphaFoldDB" id="A0A2P2QR48"/>
<dbReference type="EMBL" id="GGEC01088959">
    <property type="protein sequence ID" value="MBX69443.1"/>
    <property type="molecule type" value="Transcribed_RNA"/>
</dbReference>
<sequence>MLEHHYQKLQKLTILILISCYHPLIPKFGFDGNKARLPQLRTT</sequence>
<name>A0A2P2QR48_RHIMU</name>
<reference evidence="1" key="1">
    <citation type="submission" date="2018-02" db="EMBL/GenBank/DDBJ databases">
        <title>Rhizophora mucronata_Transcriptome.</title>
        <authorList>
            <person name="Meera S.P."/>
            <person name="Sreeshan A."/>
            <person name="Augustine A."/>
        </authorList>
    </citation>
    <scope>NUCLEOTIDE SEQUENCE</scope>
    <source>
        <tissue evidence="1">Leaf</tissue>
    </source>
</reference>
<protein>
    <submittedName>
        <fullName evidence="1">Uncharacterized protein</fullName>
    </submittedName>
</protein>
<evidence type="ECO:0000313" key="1">
    <source>
        <dbReference type="EMBL" id="MBX69443.1"/>
    </source>
</evidence>
<accession>A0A2P2QR48</accession>
<organism evidence="1">
    <name type="scientific">Rhizophora mucronata</name>
    <name type="common">Asiatic mangrove</name>
    <dbReference type="NCBI Taxonomy" id="61149"/>
    <lineage>
        <taxon>Eukaryota</taxon>
        <taxon>Viridiplantae</taxon>
        <taxon>Streptophyta</taxon>
        <taxon>Embryophyta</taxon>
        <taxon>Tracheophyta</taxon>
        <taxon>Spermatophyta</taxon>
        <taxon>Magnoliopsida</taxon>
        <taxon>eudicotyledons</taxon>
        <taxon>Gunneridae</taxon>
        <taxon>Pentapetalae</taxon>
        <taxon>rosids</taxon>
        <taxon>fabids</taxon>
        <taxon>Malpighiales</taxon>
        <taxon>Rhizophoraceae</taxon>
        <taxon>Rhizophora</taxon>
    </lineage>
</organism>